<dbReference type="EMBL" id="OX596101">
    <property type="protein sequence ID" value="CAM9782057.1"/>
    <property type="molecule type" value="Genomic_DNA"/>
</dbReference>
<feature type="non-terminal residue" evidence="1">
    <location>
        <position position="1"/>
    </location>
</feature>
<evidence type="ECO:0000313" key="1">
    <source>
        <dbReference type="EMBL" id="CAM9782057.1"/>
    </source>
</evidence>
<accession>A0AC59YL75</accession>
<feature type="non-terminal residue" evidence="1">
    <location>
        <position position="110"/>
    </location>
</feature>
<dbReference type="Proteomes" id="UP001162501">
    <property type="component" value="Chromosome 17"/>
</dbReference>
<gene>
    <name evidence="1" type="ORF">MRATA1EN22A_LOCUS7380</name>
</gene>
<reference evidence="1" key="1">
    <citation type="submission" date="2023-05" db="EMBL/GenBank/DDBJ databases">
        <authorList>
            <consortium name="ELIXIR-Norway"/>
        </authorList>
    </citation>
    <scope>NUCLEOTIDE SEQUENCE</scope>
</reference>
<reference evidence="1" key="2">
    <citation type="submission" date="2025-03" db="EMBL/GenBank/DDBJ databases">
        <authorList>
            <consortium name="ELIXIR-Norway"/>
            <consortium name="Elixir Norway"/>
        </authorList>
    </citation>
    <scope>NUCLEOTIDE SEQUENCE</scope>
</reference>
<proteinExistence type="predicted"/>
<organism evidence="1 2">
    <name type="scientific">Rangifer tarandus platyrhynchus</name>
    <name type="common">Svalbard reindeer</name>
    <dbReference type="NCBI Taxonomy" id="3082113"/>
    <lineage>
        <taxon>Eukaryota</taxon>
        <taxon>Metazoa</taxon>
        <taxon>Chordata</taxon>
        <taxon>Craniata</taxon>
        <taxon>Vertebrata</taxon>
        <taxon>Euteleostomi</taxon>
        <taxon>Mammalia</taxon>
        <taxon>Eutheria</taxon>
        <taxon>Laurasiatheria</taxon>
        <taxon>Artiodactyla</taxon>
        <taxon>Ruminantia</taxon>
        <taxon>Pecora</taxon>
        <taxon>Cervidae</taxon>
        <taxon>Odocoileinae</taxon>
        <taxon>Rangifer</taxon>
    </lineage>
</organism>
<sequence length="110" mass="12007">SWSTPFACYPSLRSPFPGEICRLSLPAGQHRKGGRRGSPAQPTSQGVTSLSSLGQREVTHLPGFRSPRRAGRPHMVHTPGRAEVSGKPTESPLERNSPHLHICHDKGHLF</sequence>
<name>A0AC59YL75_RANTA</name>
<protein>
    <submittedName>
        <fullName evidence="1">Uncharacterized protein</fullName>
    </submittedName>
</protein>
<evidence type="ECO:0000313" key="2">
    <source>
        <dbReference type="Proteomes" id="UP001162501"/>
    </source>
</evidence>